<feature type="compositionally biased region" description="Polar residues" evidence="2">
    <location>
        <begin position="119"/>
        <end position="169"/>
    </location>
</feature>
<dbReference type="OMA" id="KNAICAK"/>
<reference evidence="4" key="1">
    <citation type="submission" date="2021-08" db="EMBL/GenBank/DDBJ databases">
        <title>WGS assembly of Ceratopteris richardii.</title>
        <authorList>
            <person name="Marchant D.B."/>
            <person name="Chen G."/>
            <person name="Jenkins J."/>
            <person name="Shu S."/>
            <person name="Leebens-Mack J."/>
            <person name="Grimwood J."/>
            <person name="Schmutz J."/>
            <person name="Soltis P."/>
            <person name="Soltis D."/>
            <person name="Chen Z.-H."/>
        </authorList>
    </citation>
    <scope>NUCLEOTIDE SEQUENCE</scope>
    <source>
        <strain evidence="4">Whitten #5841</strain>
        <tissue evidence="4">Leaf</tissue>
    </source>
</reference>
<dbReference type="PANTHER" id="PTHR24078">
    <property type="entry name" value="DNAJ HOMOLOG SUBFAMILY C MEMBER"/>
    <property type="match status" value="1"/>
</dbReference>
<dbReference type="Pfam" id="PF00226">
    <property type="entry name" value="DnaJ"/>
    <property type="match status" value="1"/>
</dbReference>
<dbReference type="OrthoDB" id="550424at2759"/>
<dbReference type="InterPro" id="IPR008971">
    <property type="entry name" value="HSP40/DnaJ_pept-bd"/>
</dbReference>
<dbReference type="GO" id="GO:0006457">
    <property type="term" value="P:protein folding"/>
    <property type="evidence" value="ECO:0007669"/>
    <property type="project" value="InterPro"/>
</dbReference>
<dbReference type="Pfam" id="PF01556">
    <property type="entry name" value="DnaJ_C"/>
    <property type="match status" value="1"/>
</dbReference>
<evidence type="ECO:0000313" key="4">
    <source>
        <dbReference type="EMBL" id="KAH7277727.1"/>
    </source>
</evidence>
<dbReference type="SUPFAM" id="SSF49493">
    <property type="entry name" value="HSP40/DnaJ peptide-binding domain"/>
    <property type="match status" value="2"/>
</dbReference>
<dbReference type="GO" id="GO:0051087">
    <property type="term" value="F:protein-folding chaperone binding"/>
    <property type="evidence" value="ECO:0007669"/>
    <property type="project" value="TreeGrafter"/>
</dbReference>
<dbReference type="InterPro" id="IPR051339">
    <property type="entry name" value="DnaJ_subfamily_B"/>
</dbReference>
<evidence type="ECO:0000256" key="1">
    <source>
        <dbReference type="ARBA" id="ARBA00023186"/>
    </source>
</evidence>
<feature type="compositionally biased region" description="Polar residues" evidence="2">
    <location>
        <begin position="79"/>
        <end position="99"/>
    </location>
</feature>
<name>A0A8T2Q1A0_CERRI</name>
<dbReference type="Proteomes" id="UP000825935">
    <property type="component" value="Chromosome 38"/>
</dbReference>
<dbReference type="CDD" id="cd06257">
    <property type="entry name" value="DnaJ"/>
    <property type="match status" value="1"/>
</dbReference>
<feature type="domain" description="J" evidence="3">
    <location>
        <begin position="4"/>
        <end position="70"/>
    </location>
</feature>
<dbReference type="GO" id="GO:0005829">
    <property type="term" value="C:cytosol"/>
    <property type="evidence" value="ECO:0007669"/>
    <property type="project" value="TreeGrafter"/>
</dbReference>
<gene>
    <name evidence="4" type="ORF">KP509_38G004200</name>
</gene>
<dbReference type="SMART" id="SM00271">
    <property type="entry name" value="DnaJ"/>
    <property type="match status" value="1"/>
</dbReference>
<proteinExistence type="predicted"/>
<keyword evidence="5" id="KW-1185">Reference proteome</keyword>
<dbReference type="GO" id="GO:0051082">
    <property type="term" value="F:unfolded protein binding"/>
    <property type="evidence" value="ECO:0007669"/>
    <property type="project" value="InterPro"/>
</dbReference>
<dbReference type="InterPro" id="IPR036869">
    <property type="entry name" value="J_dom_sf"/>
</dbReference>
<feature type="region of interest" description="Disordered" evidence="2">
    <location>
        <begin position="75"/>
        <end position="102"/>
    </location>
</feature>
<dbReference type="InterPro" id="IPR018253">
    <property type="entry name" value="DnaJ_domain_CS"/>
</dbReference>
<evidence type="ECO:0000313" key="5">
    <source>
        <dbReference type="Proteomes" id="UP000825935"/>
    </source>
</evidence>
<dbReference type="FunFam" id="2.60.260.20:FF:000002">
    <property type="entry name" value="Dnaj homolog subfamily b member"/>
    <property type="match status" value="1"/>
</dbReference>
<dbReference type="SUPFAM" id="SSF46565">
    <property type="entry name" value="Chaperone J-domain"/>
    <property type="match status" value="1"/>
</dbReference>
<dbReference type="CDD" id="cd10747">
    <property type="entry name" value="DnaJ_C"/>
    <property type="match status" value="1"/>
</dbReference>
<dbReference type="PROSITE" id="PS00636">
    <property type="entry name" value="DNAJ_1"/>
    <property type="match status" value="1"/>
</dbReference>
<comment type="caution">
    <text evidence="4">The sequence shown here is derived from an EMBL/GenBank/DDBJ whole genome shotgun (WGS) entry which is preliminary data.</text>
</comment>
<sequence length="354" mass="39506">MGLDYYKVLKVEKTASEEELKRSYKRLAMKWHPDKNPDNKVYAEARFKQICEAYEILSDSHKRSVYDRYGQEGLKDMPISTTDPVNVSSASTSQTSRNFNPKRAEDIFSEVFGTGYTYPSFSGGSQSRSKTPSRNKAYSSTNDASYSRSKTPSRNSSQNSPKHASSSSLRKAPPIENKLPCSLEELYNGTTRKMRISRNVLAAGGKMTMVDEVLSIKIKPGWKKGTKITFPEKGNEQQGLIPADLIFVVDEKLHDVFKRDGSDLVIVQKILLADALGGSTLQIQSLSGKTLSIPLTELVYPGYEKVVPNEGMPIAKEQGKKGNLRIRFDIKFPTRLSADQRASIKRILNGEEST</sequence>
<dbReference type="Gene3D" id="1.10.287.110">
    <property type="entry name" value="DnaJ domain"/>
    <property type="match status" value="1"/>
</dbReference>
<evidence type="ECO:0000259" key="3">
    <source>
        <dbReference type="PROSITE" id="PS50076"/>
    </source>
</evidence>
<accession>A0A8T2Q1A0</accession>
<evidence type="ECO:0000256" key="2">
    <source>
        <dbReference type="SAM" id="MobiDB-lite"/>
    </source>
</evidence>
<protein>
    <recommendedName>
        <fullName evidence="3">J domain-containing protein</fullName>
    </recommendedName>
</protein>
<dbReference type="FunFam" id="2.60.260.20:FF:000030">
    <property type="entry name" value="DNAJ heat shock family protein"/>
    <property type="match status" value="1"/>
</dbReference>
<keyword evidence="1" id="KW-0143">Chaperone</keyword>
<dbReference type="EMBL" id="CM035443">
    <property type="protein sequence ID" value="KAH7277727.1"/>
    <property type="molecule type" value="Genomic_DNA"/>
</dbReference>
<feature type="region of interest" description="Disordered" evidence="2">
    <location>
        <begin position="119"/>
        <end position="175"/>
    </location>
</feature>
<dbReference type="Gene3D" id="2.60.260.20">
    <property type="entry name" value="Urease metallochaperone UreE, N-terminal domain"/>
    <property type="match status" value="2"/>
</dbReference>
<dbReference type="PRINTS" id="PR00625">
    <property type="entry name" value="JDOMAIN"/>
</dbReference>
<dbReference type="PROSITE" id="PS50076">
    <property type="entry name" value="DNAJ_2"/>
    <property type="match status" value="1"/>
</dbReference>
<dbReference type="AlphaFoldDB" id="A0A8T2Q1A0"/>
<dbReference type="PANTHER" id="PTHR24078:SF553">
    <property type="entry name" value="DNAJ HOMOLOG SUBFAMILY B MEMBER 5"/>
    <property type="match status" value="1"/>
</dbReference>
<dbReference type="InterPro" id="IPR002939">
    <property type="entry name" value="DnaJ_C"/>
</dbReference>
<dbReference type="InterPro" id="IPR001623">
    <property type="entry name" value="DnaJ_domain"/>
</dbReference>
<organism evidence="4 5">
    <name type="scientific">Ceratopteris richardii</name>
    <name type="common">Triangle waterfern</name>
    <dbReference type="NCBI Taxonomy" id="49495"/>
    <lineage>
        <taxon>Eukaryota</taxon>
        <taxon>Viridiplantae</taxon>
        <taxon>Streptophyta</taxon>
        <taxon>Embryophyta</taxon>
        <taxon>Tracheophyta</taxon>
        <taxon>Polypodiopsida</taxon>
        <taxon>Polypodiidae</taxon>
        <taxon>Polypodiales</taxon>
        <taxon>Pteridineae</taxon>
        <taxon>Pteridaceae</taxon>
        <taxon>Parkerioideae</taxon>
        <taxon>Ceratopteris</taxon>
    </lineage>
</organism>